<gene>
    <name evidence="1" type="ORF">UY72_C0014G0007</name>
</gene>
<name>A0A0G1XHF7_9BACT</name>
<accession>A0A0G1XHF7</accession>
<proteinExistence type="predicted"/>
<evidence type="ECO:0000313" key="1">
    <source>
        <dbReference type="EMBL" id="KKW30345.1"/>
    </source>
</evidence>
<reference evidence="1 2" key="1">
    <citation type="journal article" date="2015" name="Nature">
        <title>rRNA introns, odd ribosomes, and small enigmatic genomes across a large radiation of phyla.</title>
        <authorList>
            <person name="Brown C.T."/>
            <person name="Hug L.A."/>
            <person name="Thomas B.C."/>
            <person name="Sharon I."/>
            <person name="Castelle C.J."/>
            <person name="Singh A."/>
            <person name="Wilkins M.J."/>
            <person name="Williams K.H."/>
            <person name="Banfield J.F."/>
        </authorList>
    </citation>
    <scope>NUCLEOTIDE SEQUENCE [LARGE SCALE GENOMIC DNA]</scope>
</reference>
<comment type="caution">
    <text evidence="1">The sequence shown here is derived from an EMBL/GenBank/DDBJ whole genome shotgun (WGS) entry which is preliminary data.</text>
</comment>
<organism evidence="1 2">
    <name type="scientific">Candidatus Uhrbacteria bacterium GW2011_GWD2_52_7</name>
    <dbReference type="NCBI Taxonomy" id="1618989"/>
    <lineage>
        <taxon>Bacteria</taxon>
        <taxon>Candidatus Uhriibacteriota</taxon>
    </lineage>
</organism>
<dbReference type="Proteomes" id="UP000034846">
    <property type="component" value="Unassembled WGS sequence"/>
</dbReference>
<sequence>MSTVARLNIPPHIASVFLAGMRAHGHLESAANRIGKILERSAFTDEQATRLLFMQLSPEPIGRLSDEIDHIVAAANIVAATSTAILRLSPQPREQFTASADVWIDVLEADRREQAAQPKPFSNTPSSVSQDPNWWPASYYSWKLASKVRVPSTAFFFANLMRRAGLAKHSTEKYLLALQGETSKDVHHRLLAVKAVRDEDLERPTAFMTMVRSRTMQEIDEGVLAVLNKDRSSLSKWWQAKQTKAAATALAVEAASVDERASSFLRAKQGTTTPAVVFPAKAKPTALDPLMVGSLVHRKQLNVMLEVLWRGRFIGTQTLSIGSIKNLARDRTNSDLSLADLTACLDCLERMGLLMSRRKAKDSISLLSSPSSIAGRKIMAKLKARFPR</sequence>
<dbReference type="AlphaFoldDB" id="A0A0G1XHF7"/>
<evidence type="ECO:0000313" key="2">
    <source>
        <dbReference type="Proteomes" id="UP000034846"/>
    </source>
</evidence>
<protein>
    <submittedName>
        <fullName evidence="1">Uncharacterized protein</fullName>
    </submittedName>
</protein>
<dbReference type="EMBL" id="LCRD01000014">
    <property type="protein sequence ID" value="KKW30345.1"/>
    <property type="molecule type" value="Genomic_DNA"/>
</dbReference>